<gene>
    <name evidence="5" type="ORF">SAMN04489867_3564</name>
</gene>
<dbReference type="STRING" id="443156.SAMN04489867_3564"/>
<dbReference type="PANTHER" id="PTHR43344">
    <property type="entry name" value="PHOSPHOSERINE PHOSPHATASE"/>
    <property type="match status" value="1"/>
</dbReference>
<keyword evidence="3 5" id="KW-0378">Hydrolase</keyword>
<proteinExistence type="inferred from homology"/>
<dbReference type="CDD" id="cd02612">
    <property type="entry name" value="HAD_PGPPase"/>
    <property type="match status" value="1"/>
</dbReference>
<keyword evidence="6" id="KW-1185">Reference proteome</keyword>
<comment type="similarity">
    <text evidence="1">Belongs to the HAD-like hydrolase superfamily. SerB family.</text>
</comment>
<evidence type="ECO:0000256" key="4">
    <source>
        <dbReference type="ARBA" id="ARBA00022842"/>
    </source>
</evidence>
<dbReference type="GO" id="GO:0016787">
    <property type="term" value="F:hydrolase activity"/>
    <property type="evidence" value="ECO:0007669"/>
    <property type="project" value="UniProtKB-KW"/>
</dbReference>
<evidence type="ECO:0000256" key="3">
    <source>
        <dbReference type="ARBA" id="ARBA00022801"/>
    </source>
</evidence>
<dbReference type="GO" id="GO:0046872">
    <property type="term" value="F:metal ion binding"/>
    <property type="evidence" value="ECO:0007669"/>
    <property type="project" value="UniProtKB-KW"/>
</dbReference>
<dbReference type="Proteomes" id="UP000199077">
    <property type="component" value="Chromosome I"/>
</dbReference>
<dbReference type="Pfam" id="PF12710">
    <property type="entry name" value="HAD"/>
    <property type="match status" value="1"/>
</dbReference>
<organism evidence="5 6">
    <name type="scientific">Pedococcus dokdonensis</name>
    <dbReference type="NCBI Taxonomy" id="443156"/>
    <lineage>
        <taxon>Bacteria</taxon>
        <taxon>Bacillati</taxon>
        <taxon>Actinomycetota</taxon>
        <taxon>Actinomycetes</taxon>
        <taxon>Micrococcales</taxon>
        <taxon>Intrasporangiaceae</taxon>
        <taxon>Pedococcus</taxon>
    </lineage>
</organism>
<evidence type="ECO:0000313" key="5">
    <source>
        <dbReference type="EMBL" id="SDP71079.1"/>
    </source>
</evidence>
<dbReference type="AlphaFoldDB" id="A0A1H0UXR1"/>
<dbReference type="InterPro" id="IPR050582">
    <property type="entry name" value="HAD-like_SerB"/>
</dbReference>
<dbReference type="Gene3D" id="3.40.50.1000">
    <property type="entry name" value="HAD superfamily/HAD-like"/>
    <property type="match status" value="1"/>
</dbReference>
<dbReference type="RefSeq" id="WP_231961344.1">
    <property type="nucleotide sequence ID" value="NZ_LT629711.1"/>
</dbReference>
<dbReference type="NCBIfam" id="TIGR01490">
    <property type="entry name" value="HAD-SF-IB-hyp1"/>
    <property type="match status" value="1"/>
</dbReference>
<dbReference type="InterPro" id="IPR023214">
    <property type="entry name" value="HAD_sf"/>
</dbReference>
<keyword evidence="4" id="KW-0460">Magnesium</keyword>
<reference evidence="6" key="1">
    <citation type="submission" date="2016-10" db="EMBL/GenBank/DDBJ databases">
        <authorList>
            <person name="Varghese N."/>
            <person name="Submissions S."/>
        </authorList>
    </citation>
    <scope>NUCLEOTIDE SEQUENCE [LARGE SCALE GENOMIC DNA]</scope>
    <source>
        <strain evidence="6">DSM 22329</strain>
    </source>
</reference>
<dbReference type="NCBIfam" id="TIGR01488">
    <property type="entry name" value="HAD-SF-IB"/>
    <property type="match status" value="1"/>
</dbReference>
<dbReference type="Gene3D" id="1.20.1440.100">
    <property type="entry name" value="SG protein - dephosphorylation function"/>
    <property type="match status" value="1"/>
</dbReference>
<evidence type="ECO:0000313" key="6">
    <source>
        <dbReference type="Proteomes" id="UP000199077"/>
    </source>
</evidence>
<protein>
    <submittedName>
        <fullName evidence="5">HAD-superfamily subfamily IB hydrolase, TIGR01490</fullName>
    </submittedName>
</protein>
<dbReference type="EMBL" id="LT629711">
    <property type="protein sequence ID" value="SDP71079.1"/>
    <property type="molecule type" value="Genomic_DNA"/>
</dbReference>
<dbReference type="InterPro" id="IPR006385">
    <property type="entry name" value="HAD_hydro_SerB1"/>
</dbReference>
<dbReference type="InterPro" id="IPR036412">
    <property type="entry name" value="HAD-like_sf"/>
</dbReference>
<keyword evidence="2" id="KW-0479">Metal-binding</keyword>
<name>A0A1H0UXR1_9MICO</name>
<sequence>MTDRTSDLERALAVAPDRSAAAFFDVDNTVMRGASIWHLALGLWRRDFFTVRDVSAMAWKQLRFAALGENLEHVEQIREQALGFIAGHSVAEIGAIGEEIFDEAMHDKIWPGTQALTRMHLDEGQEVWLVTATPVEVAQVIADRLGLTGALGTVAESVDGVYTGRLSGEPLHGAAKATAIEALALERGFDLARCSAYSDSANDIPMLSLVGHPCAINPDGALRDHARAHGWTIRDYRTGRRAAKVGVQAVGATALAGALAAAAARRRSR</sequence>
<accession>A0A1H0UXR1</accession>
<dbReference type="PANTHER" id="PTHR43344:SF15">
    <property type="entry name" value="PHOSPHOSERINE PHOSPHATASE SERB1"/>
    <property type="match status" value="1"/>
</dbReference>
<evidence type="ECO:0000256" key="1">
    <source>
        <dbReference type="ARBA" id="ARBA00009184"/>
    </source>
</evidence>
<evidence type="ECO:0000256" key="2">
    <source>
        <dbReference type="ARBA" id="ARBA00022723"/>
    </source>
</evidence>
<dbReference type="FunFam" id="3.40.50.1000:FF:000025">
    <property type="entry name" value="HAD hydrolase, family IB"/>
    <property type="match status" value="1"/>
</dbReference>
<dbReference type="SUPFAM" id="SSF56784">
    <property type="entry name" value="HAD-like"/>
    <property type="match status" value="1"/>
</dbReference>